<evidence type="ECO:0000313" key="3">
    <source>
        <dbReference type="Proteomes" id="UP001153076"/>
    </source>
</evidence>
<feature type="transmembrane region" description="Helical" evidence="1">
    <location>
        <begin position="118"/>
        <end position="141"/>
    </location>
</feature>
<proteinExistence type="predicted"/>
<comment type="caution">
    <text evidence="2">The sequence shown here is derived from an EMBL/GenBank/DDBJ whole genome shotgun (WGS) entry which is preliminary data.</text>
</comment>
<sequence length="168" mass="18731">MENITADIAPLVSLRNVRIRHCTNMTCLPTGISDLPSLEELAIGELSAELDMFPFPKTDLNSDCEDDILPSLCSVNGNEIIGRRKFKSLVELELLGNGMDKVKSPPNQIKYLRQLRHLVIWGFSSLEALSLSLSLSGLAFLNQVMLHSMDLMPLCRGKPLDREQHGTR</sequence>
<keyword evidence="1" id="KW-1133">Transmembrane helix</keyword>
<reference evidence="2" key="1">
    <citation type="submission" date="2022-04" db="EMBL/GenBank/DDBJ databases">
        <title>Carnegiea gigantea Genome sequencing and assembly v2.</title>
        <authorList>
            <person name="Copetti D."/>
            <person name="Sanderson M.J."/>
            <person name="Burquez A."/>
            <person name="Wojciechowski M.F."/>
        </authorList>
    </citation>
    <scope>NUCLEOTIDE SEQUENCE</scope>
    <source>
        <strain evidence="2">SGP5-SGP5p</strain>
        <tissue evidence="2">Aerial part</tissue>
    </source>
</reference>
<dbReference type="Gene3D" id="3.80.10.10">
    <property type="entry name" value="Ribonuclease Inhibitor"/>
    <property type="match status" value="1"/>
</dbReference>
<dbReference type="SUPFAM" id="SSF52047">
    <property type="entry name" value="RNI-like"/>
    <property type="match status" value="1"/>
</dbReference>
<keyword evidence="1" id="KW-0812">Transmembrane</keyword>
<dbReference type="EMBL" id="JAKOGI010001429">
    <property type="protein sequence ID" value="KAJ8425660.1"/>
    <property type="molecule type" value="Genomic_DNA"/>
</dbReference>
<keyword evidence="3" id="KW-1185">Reference proteome</keyword>
<dbReference type="InterPro" id="IPR032675">
    <property type="entry name" value="LRR_dom_sf"/>
</dbReference>
<accession>A0A9Q1JN63</accession>
<name>A0A9Q1JN63_9CARY</name>
<gene>
    <name evidence="2" type="ORF">Cgig2_015328</name>
</gene>
<evidence type="ECO:0000313" key="2">
    <source>
        <dbReference type="EMBL" id="KAJ8425660.1"/>
    </source>
</evidence>
<evidence type="ECO:0000256" key="1">
    <source>
        <dbReference type="SAM" id="Phobius"/>
    </source>
</evidence>
<organism evidence="2 3">
    <name type="scientific">Carnegiea gigantea</name>
    <dbReference type="NCBI Taxonomy" id="171969"/>
    <lineage>
        <taxon>Eukaryota</taxon>
        <taxon>Viridiplantae</taxon>
        <taxon>Streptophyta</taxon>
        <taxon>Embryophyta</taxon>
        <taxon>Tracheophyta</taxon>
        <taxon>Spermatophyta</taxon>
        <taxon>Magnoliopsida</taxon>
        <taxon>eudicotyledons</taxon>
        <taxon>Gunneridae</taxon>
        <taxon>Pentapetalae</taxon>
        <taxon>Caryophyllales</taxon>
        <taxon>Cactineae</taxon>
        <taxon>Cactaceae</taxon>
        <taxon>Cactoideae</taxon>
        <taxon>Echinocereeae</taxon>
        <taxon>Carnegiea</taxon>
    </lineage>
</organism>
<protein>
    <submittedName>
        <fullName evidence="2">Uncharacterized protein</fullName>
    </submittedName>
</protein>
<keyword evidence="1" id="KW-0472">Membrane</keyword>
<dbReference type="AlphaFoldDB" id="A0A9Q1JN63"/>
<dbReference type="Proteomes" id="UP001153076">
    <property type="component" value="Unassembled WGS sequence"/>
</dbReference>